<proteinExistence type="predicted"/>
<accession>A0A0L8HZN6</accession>
<organism evidence="1">
    <name type="scientific">Octopus bimaculoides</name>
    <name type="common">California two-spotted octopus</name>
    <dbReference type="NCBI Taxonomy" id="37653"/>
    <lineage>
        <taxon>Eukaryota</taxon>
        <taxon>Metazoa</taxon>
        <taxon>Spiralia</taxon>
        <taxon>Lophotrochozoa</taxon>
        <taxon>Mollusca</taxon>
        <taxon>Cephalopoda</taxon>
        <taxon>Coleoidea</taxon>
        <taxon>Octopodiformes</taxon>
        <taxon>Octopoda</taxon>
        <taxon>Incirrata</taxon>
        <taxon>Octopodidae</taxon>
        <taxon>Octopus</taxon>
    </lineage>
</organism>
<dbReference type="AlphaFoldDB" id="A0A0L8HZN6"/>
<name>A0A0L8HZN6_OCTBM</name>
<protein>
    <submittedName>
        <fullName evidence="1">Uncharacterized protein</fullName>
    </submittedName>
</protein>
<gene>
    <name evidence="1" type="ORF">OCBIM_22001343mg</name>
</gene>
<evidence type="ECO:0000313" key="1">
    <source>
        <dbReference type="EMBL" id="KOF94626.1"/>
    </source>
</evidence>
<reference evidence="1" key="1">
    <citation type="submission" date="2015-07" db="EMBL/GenBank/DDBJ databases">
        <title>MeaNS - Measles Nucleotide Surveillance Program.</title>
        <authorList>
            <person name="Tran T."/>
            <person name="Druce J."/>
        </authorList>
    </citation>
    <scope>NUCLEOTIDE SEQUENCE</scope>
    <source>
        <strain evidence="1">UCB-OBI-ISO-001</strain>
        <tissue evidence="1">Gonad</tissue>
    </source>
</reference>
<sequence>MLSPFGTFVTVMLSMFEEFKGLIILKLMWYQNILPFNSTGGCQARWMEVPMTS</sequence>
<dbReference type="EMBL" id="KQ416923">
    <property type="protein sequence ID" value="KOF94626.1"/>
    <property type="molecule type" value="Genomic_DNA"/>
</dbReference>